<keyword evidence="8" id="KW-1185">Reference proteome</keyword>
<dbReference type="GO" id="GO:0015171">
    <property type="term" value="F:amino acid transmembrane transporter activity"/>
    <property type="evidence" value="ECO:0007669"/>
    <property type="project" value="TreeGrafter"/>
</dbReference>
<dbReference type="InterPro" id="IPR001123">
    <property type="entry name" value="LeuE-type"/>
</dbReference>
<organism evidence="7 8">
    <name type="scientific">Humidesulfovibrio mexicanus</name>
    <dbReference type="NCBI Taxonomy" id="147047"/>
    <lineage>
        <taxon>Bacteria</taxon>
        <taxon>Pseudomonadati</taxon>
        <taxon>Thermodesulfobacteriota</taxon>
        <taxon>Desulfovibrionia</taxon>
        <taxon>Desulfovibrionales</taxon>
        <taxon>Desulfovibrionaceae</taxon>
        <taxon>Humidesulfovibrio</taxon>
    </lineage>
</organism>
<feature type="transmembrane region" description="Helical" evidence="6">
    <location>
        <begin position="182"/>
        <end position="203"/>
    </location>
</feature>
<proteinExistence type="predicted"/>
<dbReference type="AlphaFoldDB" id="A0A238XYG6"/>
<dbReference type="RefSeq" id="WP_089271406.1">
    <property type="nucleotide sequence ID" value="NZ_FZOC01000001.1"/>
</dbReference>
<sequence length="212" mass="22814">MSPEMLASLCLFAFSTSITPGPNNAMLFASGVNHGVRRTMPHLLGVTLGFTFMQLAVGLGVSAAFEVLPGLYPALRAFGLAYMLYLAWRIATSAPAEQQSKAHATGERPGRPMTFLEASAFQWVNPKALMMCVTAASAYAPPDRPVMGALVVTGVFFVAGMPCVALWVLLGRLMRSMLQDRARLVLFNRAMALLLLASMAPMAQEALREGLF</sequence>
<feature type="transmembrane region" description="Helical" evidence="6">
    <location>
        <begin position="146"/>
        <end position="170"/>
    </location>
</feature>
<dbReference type="GO" id="GO:0033228">
    <property type="term" value="P:cysteine export across plasma membrane"/>
    <property type="evidence" value="ECO:0007669"/>
    <property type="project" value="TreeGrafter"/>
</dbReference>
<keyword evidence="5 6" id="KW-0472">Membrane</keyword>
<gene>
    <name evidence="7" type="ORF">SAMN04488503_0522</name>
</gene>
<evidence type="ECO:0000256" key="5">
    <source>
        <dbReference type="ARBA" id="ARBA00023136"/>
    </source>
</evidence>
<keyword evidence="3 6" id="KW-0812">Transmembrane</keyword>
<dbReference type="GO" id="GO:0005886">
    <property type="term" value="C:plasma membrane"/>
    <property type="evidence" value="ECO:0007669"/>
    <property type="project" value="UniProtKB-SubCell"/>
</dbReference>
<dbReference type="Pfam" id="PF01810">
    <property type="entry name" value="LysE"/>
    <property type="match status" value="1"/>
</dbReference>
<dbReference type="PANTHER" id="PTHR30086:SF20">
    <property type="entry name" value="ARGININE EXPORTER PROTEIN ARGO-RELATED"/>
    <property type="match status" value="1"/>
</dbReference>
<evidence type="ECO:0000256" key="3">
    <source>
        <dbReference type="ARBA" id="ARBA00022692"/>
    </source>
</evidence>
<comment type="subcellular location">
    <subcellularLocation>
        <location evidence="1">Cell membrane</location>
        <topology evidence="1">Multi-pass membrane protein</topology>
    </subcellularLocation>
</comment>
<keyword evidence="2" id="KW-1003">Cell membrane</keyword>
<evidence type="ECO:0000313" key="7">
    <source>
        <dbReference type="EMBL" id="SNR63750.1"/>
    </source>
</evidence>
<keyword evidence="4 6" id="KW-1133">Transmembrane helix</keyword>
<dbReference type="OrthoDB" id="9804822at2"/>
<feature type="transmembrane region" description="Helical" evidence="6">
    <location>
        <begin position="44"/>
        <end position="67"/>
    </location>
</feature>
<evidence type="ECO:0000256" key="1">
    <source>
        <dbReference type="ARBA" id="ARBA00004651"/>
    </source>
</evidence>
<evidence type="ECO:0000256" key="4">
    <source>
        <dbReference type="ARBA" id="ARBA00022989"/>
    </source>
</evidence>
<evidence type="ECO:0000313" key="8">
    <source>
        <dbReference type="Proteomes" id="UP000198324"/>
    </source>
</evidence>
<accession>A0A238XYG6</accession>
<evidence type="ECO:0000256" key="2">
    <source>
        <dbReference type="ARBA" id="ARBA00022475"/>
    </source>
</evidence>
<reference evidence="7 8" key="1">
    <citation type="submission" date="2017-06" db="EMBL/GenBank/DDBJ databases">
        <authorList>
            <person name="Kim H.J."/>
            <person name="Triplett B.A."/>
        </authorList>
    </citation>
    <scope>NUCLEOTIDE SEQUENCE [LARGE SCALE GENOMIC DNA]</scope>
    <source>
        <strain evidence="7 8">DSM 13116</strain>
    </source>
</reference>
<dbReference type="EMBL" id="FZOC01000001">
    <property type="protein sequence ID" value="SNR63750.1"/>
    <property type="molecule type" value="Genomic_DNA"/>
</dbReference>
<evidence type="ECO:0000256" key="6">
    <source>
        <dbReference type="SAM" id="Phobius"/>
    </source>
</evidence>
<dbReference type="PANTHER" id="PTHR30086">
    <property type="entry name" value="ARGININE EXPORTER PROTEIN ARGO"/>
    <property type="match status" value="1"/>
</dbReference>
<dbReference type="Proteomes" id="UP000198324">
    <property type="component" value="Unassembled WGS sequence"/>
</dbReference>
<protein>
    <submittedName>
        <fullName evidence="7">Threonine/homoserine/homoserine lactone efflux protein</fullName>
    </submittedName>
</protein>
<name>A0A238XYG6_9BACT</name>